<name>A0A7C2K193_9PLAN</name>
<evidence type="ECO:0000313" key="1">
    <source>
        <dbReference type="EMBL" id="HEN15787.1"/>
    </source>
</evidence>
<sequence length="501" mass="56039">MTWLLLTGLLLSADAAPKPFAIEILDADTGRGVPLVELETTHGMVYVTDSRGVVAFDEPGLLGRPVWFTIRSHGYEFPADGFGMRGRRLDTAPGGEVQLKIRRLNIAERLTRLTGGGIDRDSVLVGRVPAELARLLDGQVLGCDSIMTGVYRNRMYWFWGDTNRPAYPLGNFHMTGASSPLPKPGDDHSRGIRYHYFTDASGFARGVCRMPGDGPTWADAITVLTDNDGRERMFAAYVKVKPPLTVYARGLCAWNDERSEFVHLRDVPADAPVIPFGRPFKHRDGNQESVYYADPFPCVRVPARVESFQNLDDYEAFTCLAPGTTFADRKVERDARGQVVYAWKRNTPALTAEEERKLIDANLLSLDDAHWQLAAAGTGKPVLAHRGSVRWNGYRQRWVLIAVEQGGTSFLGEVWYAEADQPTGPFGPAVKIVTHNRYSFYNPLHHVELDAEGGRLIHFEGTYTHTFSGNPERTPRYDYNQVLYRLDLSDKRLDAAHARQP</sequence>
<dbReference type="AlphaFoldDB" id="A0A7C2K193"/>
<dbReference type="EMBL" id="DSOK01000286">
    <property type="protein sequence ID" value="HEN15787.1"/>
    <property type="molecule type" value="Genomic_DNA"/>
</dbReference>
<gene>
    <name evidence="1" type="ORF">ENQ76_10015</name>
</gene>
<organism evidence="1">
    <name type="scientific">Schlesneria paludicola</name>
    <dbReference type="NCBI Taxonomy" id="360056"/>
    <lineage>
        <taxon>Bacteria</taxon>
        <taxon>Pseudomonadati</taxon>
        <taxon>Planctomycetota</taxon>
        <taxon>Planctomycetia</taxon>
        <taxon>Planctomycetales</taxon>
        <taxon>Planctomycetaceae</taxon>
        <taxon>Schlesneria</taxon>
    </lineage>
</organism>
<reference evidence="1" key="1">
    <citation type="journal article" date="2020" name="mSystems">
        <title>Genome- and Community-Level Interaction Insights into Carbon Utilization and Element Cycling Functions of Hydrothermarchaeota in Hydrothermal Sediment.</title>
        <authorList>
            <person name="Zhou Z."/>
            <person name="Liu Y."/>
            <person name="Xu W."/>
            <person name="Pan J."/>
            <person name="Luo Z.H."/>
            <person name="Li M."/>
        </authorList>
    </citation>
    <scope>NUCLEOTIDE SEQUENCE [LARGE SCALE GENOMIC DNA]</scope>
    <source>
        <strain evidence="1">SpSt-339</strain>
    </source>
</reference>
<proteinExistence type="predicted"/>
<protein>
    <recommendedName>
        <fullName evidence="2">DUF4185 domain-containing protein</fullName>
    </recommendedName>
</protein>
<evidence type="ECO:0008006" key="2">
    <source>
        <dbReference type="Google" id="ProtNLM"/>
    </source>
</evidence>
<comment type="caution">
    <text evidence="1">The sequence shown here is derived from an EMBL/GenBank/DDBJ whole genome shotgun (WGS) entry which is preliminary data.</text>
</comment>
<accession>A0A7C2K193</accession>